<comment type="caution">
    <text evidence="1">The sequence shown here is derived from an EMBL/GenBank/DDBJ whole genome shotgun (WGS) entry which is preliminary data.</text>
</comment>
<sequence length="75" mass="8529">MWTTQVDLVEYVRRGGEFHVWCEHEDYCVGIMTDDAGRECLRAHEFGVWNDILDGLPLRADDAADLRAAPLGGHR</sequence>
<dbReference type="Proteomes" id="UP001500635">
    <property type="component" value="Unassembled WGS sequence"/>
</dbReference>
<protein>
    <recommendedName>
        <fullName evidence="3">MbtH protein</fullName>
    </recommendedName>
</protein>
<keyword evidence="2" id="KW-1185">Reference proteome</keyword>
<organism evidence="1 2">
    <name type="scientific">Tsukamurella soli</name>
    <dbReference type="NCBI Taxonomy" id="644556"/>
    <lineage>
        <taxon>Bacteria</taxon>
        <taxon>Bacillati</taxon>
        <taxon>Actinomycetota</taxon>
        <taxon>Actinomycetes</taxon>
        <taxon>Mycobacteriales</taxon>
        <taxon>Tsukamurellaceae</taxon>
        <taxon>Tsukamurella</taxon>
    </lineage>
</organism>
<dbReference type="EMBL" id="BAABFR010000008">
    <property type="protein sequence ID" value="GAA4385843.1"/>
    <property type="molecule type" value="Genomic_DNA"/>
</dbReference>
<name>A0ABP8J6F6_9ACTN</name>
<evidence type="ECO:0000313" key="2">
    <source>
        <dbReference type="Proteomes" id="UP001500635"/>
    </source>
</evidence>
<accession>A0ABP8J6F6</accession>
<gene>
    <name evidence="1" type="ORF">GCM10023147_08150</name>
</gene>
<evidence type="ECO:0000313" key="1">
    <source>
        <dbReference type="EMBL" id="GAA4385843.1"/>
    </source>
</evidence>
<reference evidence="2" key="1">
    <citation type="journal article" date="2019" name="Int. J. Syst. Evol. Microbiol.">
        <title>The Global Catalogue of Microorganisms (GCM) 10K type strain sequencing project: providing services to taxonomists for standard genome sequencing and annotation.</title>
        <authorList>
            <consortium name="The Broad Institute Genomics Platform"/>
            <consortium name="The Broad Institute Genome Sequencing Center for Infectious Disease"/>
            <person name="Wu L."/>
            <person name="Ma J."/>
        </authorList>
    </citation>
    <scope>NUCLEOTIDE SEQUENCE [LARGE SCALE GENOMIC DNA]</scope>
    <source>
        <strain evidence="2">JCM 17688</strain>
    </source>
</reference>
<proteinExistence type="predicted"/>
<evidence type="ECO:0008006" key="3">
    <source>
        <dbReference type="Google" id="ProtNLM"/>
    </source>
</evidence>